<evidence type="ECO:0000259" key="3">
    <source>
        <dbReference type="Pfam" id="PF03629"/>
    </source>
</evidence>
<feature type="signal peptide" evidence="2">
    <location>
        <begin position="1"/>
        <end position="23"/>
    </location>
</feature>
<organism evidence="4 5">
    <name type="scientific">Massilia horti</name>
    <dbReference type="NCBI Taxonomy" id="2562153"/>
    <lineage>
        <taxon>Bacteria</taxon>
        <taxon>Pseudomonadati</taxon>
        <taxon>Pseudomonadota</taxon>
        <taxon>Betaproteobacteria</taxon>
        <taxon>Burkholderiales</taxon>
        <taxon>Oxalobacteraceae</taxon>
        <taxon>Telluria group</taxon>
        <taxon>Massilia</taxon>
    </lineage>
</organism>
<protein>
    <submittedName>
        <fullName evidence="4">Sialate O-acetylesterase</fullName>
    </submittedName>
</protein>
<dbReference type="AlphaFoldDB" id="A0A4Y9T2V6"/>
<keyword evidence="1" id="KW-0378">Hydrolase</keyword>
<keyword evidence="5" id="KW-1185">Reference proteome</keyword>
<dbReference type="PANTHER" id="PTHR22901:SF0">
    <property type="entry name" value="SIALATE O-ACETYLESTERASE"/>
    <property type="match status" value="1"/>
</dbReference>
<dbReference type="OrthoDB" id="9795554at2"/>
<dbReference type="InterPro" id="IPR036514">
    <property type="entry name" value="SGNH_hydro_sf"/>
</dbReference>
<evidence type="ECO:0000313" key="4">
    <source>
        <dbReference type="EMBL" id="TFW32298.1"/>
    </source>
</evidence>
<dbReference type="Proteomes" id="UP000297258">
    <property type="component" value="Unassembled WGS sequence"/>
</dbReference>
<dbReference type="GO" id="GO:0005975">
    <property type="term" value="P:carbohydrate metabolic process"/>
    <property type="evidence" value="ECO:0007669"/>
    <property type="project" value="TreeGrafter"/>
</dbReference>
<accession>A0A4Y9T2V6</accession>
<dbReference type="EMBL" id="SPUM01000061">
    <property type="protein sequence ID" value="TFW32298.1"/>
    <property type="molecule type" value="Genomic_DNA"/>
</dbReference>
<proteinExistence type="predicted"/>
<reference evidence="4 5" key="1">
    <citation type="submission" date="2019-03" db="EMBL/GenBank/DDBJ databases">
        <title>Draft genome of Massilia hortus sp. nov., a novel bacterial species of the Oxalobacteraceae family.</title>
        <authorList>
            <person name="Peta V."/>
            <person name="Raths R."/>
            <person name="Bucking H."/>
        </authorList>
    </citation>
    <scope>NUCLEOTIDE SEQUENCE [LARGE SCALE GENOMIC DNA]</scope>
    <source>
        <strain evidence="4 5">ONC3</strain>
    </source>
</reference>
<evidence type="ECO:0000313" key="5">
    <source>
        <dbReference type="Proteomes" id="UP000297258"/>
    </source>
</evidence>
<feature type="domain" description="Sialate O-acetylesterase" evidence="3">
    <location>
        <begin position="108"/>
        <end position="341"/>
    </location>
</feature>
<comment type="caution">
    <text evidence="4">The sequence shown here is derived from an EMBL/GenBank/DDBJ whole genome shotgun (WGS) entry which is preliminary data.</text>
</comment>
<evidence type="ECO:0000256" key="2">
    <source>
        <dbReference type="SAM" id="SignalP"/>
    </source>
</evidence>
<gene>
    <name evidence="4" type="ORF">E4O92_10030</name>
</gene>
<dbReference type="Gene3D" id="2.60.40.10">
    <property type="entry name" value="Immunoglobulins"/>
    <property type="match status" value="1"/>
</dbReference>
<evidence type="ECO:0000256" key="1">
    <source>
        <dbReference type="ARBA" id="ARBA00022801"/>
    </source>
</evidence>
<feature type="chain" id="PRO_5021301209" evidence="2">
    <location>
        <begin position="24"/>
        <end position="471"/>
    </location>
</feature>
<dbReference type="PANTHER" id="PTHR22901">
    <property type="entry name" value="SIALATE O-ACETYLESTERASE"/>
    <property type="match status" value="1"/>
</dbReference>
<keyword evidence="2" id="KW-0732">Signal</keyword>
<dbReference type="RefSeq" id="WP_135189629.1">
    <property type="nucleotide sequence ID" value="NZ_SPUM01000061.1"/>
</dbReference>
<dbReference type="InterPro" id="IPR013783">
    <property type="entry name" value="Ig-like_fold"/>
</dbReference>
<dbReference type="InterPro" id="IPR005181">
    <property type="entry name" value="SASA"/>
</dbReference>
<dbReference type="Pfam" id="PF03629">
    <property type="entry name" value="SASA"/>
    <property type="match status" value="1"/>
</dbReference>
<dbReference type="GO" id="GO:0001681">
    <property type="term" value="F:sialate O-acetylesterase activity"/>
    <property type="evidence" value="ECO:0007669"/>
    <property type="project" value="InterPro"/>
</dbReference>
<dbReference type="InterPro" id="IPR039329">
    <property type="entry name" value="SIAE"/>
</dbReference>
<dbReference type="Gene3D" id="3.40.50.1110">
    <property type="entry name" value="SGNH hydrolase"/>
    <property type="match status" value="1"/>
</dbReference>
<name>A0A4Y9T2V6_9BURK</name>
<dbReference type="SUPFAM" id="SSF52266">
    <property type="entry name" value="SGNH hydrolase"/>
    <property type="match status" value="1"/>
</dbReference>
<sequence>MKTSPTKALGLLSLFLLASPSFAVVRLPAIISDHMVLQRSPKVPVWGWADPQETVTVKIGNQTRTTRAGADGRWQVDLDLVAAPRAATTLTVNGDGNAIVVNDVLVGEVWLASGQSNMQRSLDQTNDGKQAIAAADHPDIRLFKVDRKKFTRPQNDVKGEWVVCTPDSIAKTKFSAAAYYFGRKLKEELSAPVGMIDSTWGGTQIQLWTPVQQPDDSAGTETRKNDPSTIYNGMISGLAPYGMRGVIWYQGESNIIAGEEGPGYTVMMETLVSSWRAKWQADFPFYYAQVAPHLYHVVRDKFVKDSQAAPRMWEAQAQALRIPNTGMIVTTDLVDNLRDIHPLDKLSVGLRFANLALAYTYGKSGIATYGPVFRKLSVKGGKAILSFDFADGLASRDGEPLNWFEIAGSDGNYHPANAVIEQNRVVVSSPDVPNPATVRFAWDESAQPNLVNKAGLPALPFRSDHPLPPVR</sequence>